<dbReference type="PANTHER" id="PTHR43334:SF1">
    <property type="entry name" value="3-HYDROXYPROPIONATE--COA LIGASE [ADP-FORMING]"/>
    <property type="match status" value="1"/>
</dbReference>
<proteinExistence type="predicted"/>
<dbReference type="Proteomes" id="UP000317265">
    <property type="component" value="Unassembled WGS sequence"/>
</dbReference>
<dbReference type="InterPro" id="IPR013815">
    <property type="entry name" value="ATP_grasp_subdomain_1"/>
</dbReference>
<dbReference type="GO" id="GO:0005524">
    <property type="term" value="F:ATP binding"/>
    <property type="evidence" value="ECO:0007669"/>
    <property type="project" value="UniProtKB-UniRule"/>
</dbReference>
<dbReference type="EMBL" id="QNVI01000061">
    <property type="protein sequence ID" value="TDA37948.1"/>
    <property type="molecule type" value="Genomic_DNA"/>
</dbReference>
<keyword evidence="1" id="KW-0436">Ligase</keyword>
<keyword evidence="3 4" id="KW-0067">ATP-binding</keyword>
<dbReference type="GO" id="GO:0046872">
    <property type="term" value="F:metal ion binding"/>
    <property type="evidence" value="ECO:0007669"/>
    <property type="project" value="InterPro"/>
</dbReference>
<evidence type="ECO:0000313" key="6">
    <source>
        <dbReference type="EMBL" id="RZN57840.1"/>
    </source>
</evidence>
<dbReference type="GO" id="GO:0016874">
    <property type="term" value="F:ligase activity"/>
    <property type="evidence" value="ECO:0007669"/>
    <property type="project" value="UniProtKB-KW"/>
</dbReference>
<evidence type="ECO:0000256" key="2">
    <source>
        <dbReference type="ARBA" id="ARBA00022741"/>
    </source>
</evidence>
<dbReference type="EMBL" id="RXIH01000001">
    <property type="protein sequence ID" value="RZN57840.1"/>
    <property type="molecule type" value="Genomic_DNA"/>
</dbReference>
<feature type="domain" description="ATP-grasp" evidence="5">
    <location>
        <begin position="13"/>
        <end position="49"/>
    </location>
</feature>
<dbReference type="PROSITE" id="PS50975">
    <property type="entry name" value="ATP_GRASP"/>
    <property type="match status" value="1"/>
</dbReference>
<sequence>MINKKWLLEPEAKKLCNDYGIITGKWRVIKEKEEIDDVLKEINFPIVMKIVSHDVLHKSDIGGVILNIENKEEAINSYYKIRNIAKERNIRFEGILIEEMAPQGIEVIIGAKRDEQFGPVVMFGLGGIFVEVFNDISLRIVPIDKNEALEMISEIKAYPILKGIRGREGCDIESLADLILKVSRIIMDISNIKEVDLNPVIAYKQGYRVVDTRIILS</sequence>
<accession>A0A523BAK4</accession>
<evidence type="ECO:0000256" key="1">
    <source>
        <dbReference type="ARBA" id="ARBA00022598"/>
    </source>
</evidence>
<reference evidence="7 9" key="1">
    <citation type="journal article" date="2019" name="Nat. Microbiol.">
        <title>Expanding anaerobic alkane metabolism in the domain of Archaea.</title>
        <authorList>
            <person name="Wang Y."/>
            <person name="Wegener G."/>
            <person name="Hou J."/>
            <person name="Wang F."/>
            <person name="Xiao X."/>
        </authorList>
    </citation>
    <scope>NUCLEOTIDE SEQUENCE [LARGE SCALE GENOMIC DNA]</scope>
    <source>
        <strain evidence="7">WYZ-LMO11</strain>
    </source>
</reference>
<organism evidence="7 9">
    <name type="scientific">Thermoproteota archaeon</name>
    <dbReference type="NCBI Taxonomy" id="2056631"/>
    <lineage>
        <taxon>Archaea</taxon>
        <taxon>Thermoproteota</taxon>
    </lineage>
</organism>
<dbReference type="AlphaFoldDB" id="A0A523BAK4"/>
<dbReference type="InterPro" id="IPR051538">
    <property type="entry name" value="Acyl-CoA_Synth/Transferase"/>
</dbReference>
<evidence type="ECO:0000259" key="5">
    <source>
        <dbReference type="PROSITE" id="PS50975"/>
    </source>
</evidence>
<dbReference type="Pfam" id="PF13549">
    <property type="entry name" value="ATP-grasp_5"/>
    <property type="match status" value="1"/>
</dbReference>
<dbReference type="InterPro" id="IPR011761">
    <property type="entry name" value="ATP-grasp"/>
</dbReference>
<dbReference type="SUPFAM" id="SSF56059">
    <property type="entry name" value="Glutathione synthetase ATP-binding domain-like"/>
    <property type="match status" value="1"/>
</dbReference>
<evidence type="ECO:0000313" key="8">
    <source>
        <dbReference type="Proteomes" id="UP000316080"/>
    </source>
</evidence>
<dbReference type="Gene3D" id="3.30.470.20">
    <property type="entry name" value="ATP-grasp fold, B domain"/>
    <property type="match status" value="1"/>
</dbReference>
<dbReference type="Gene3D" id="3.30.1490.20">
    <property type="entry name" value="ATP-grasp fold, A domain"/>
    <property type="match status" value="1"/>
</dbReference>
<evidence type="ECO:0000313" key="9">
    <source>
        <dbReference type="Proteomes" id="UP000317265"/>
    </source>
</evidence>
<evidence type="ECO:0000313" key="7">
    <source>
        <dbReference type="EMBL" id="TDA37948.1"/>
    </source>
</evidence>
<keyword evidence="2 4" id="KW-0547">Nucleotide-binding</keyword>
<evidence type="ECO:0000256" key="3">
    <source>
        <dbReference type="ARBA" id="ARBA00022840"/>
    </source>
</evidence>
<gene>
    <name evidence="7" type="ORF">DSO09_05425</name>
    <name evidence="6" type="ORF">EF809_00060</name>
</gene>
<comment type="caution">
    <text evidence="7">The sequence shown here is derived from an EMBL/GenBank/DDBJ whole genome shotgun (WGS) entry which is preliminary data.</text>
</comment>
<protein>
    <submittedName>
        <fullName evidence="7">Acetyl-CoA synthetase</fullName>
    </submittedName>
</protein>
<name>A0A523BAK4_9CREN</name>
<dbReference type="Proteomes" id="UP000316080">
    <property type="component" value="Unassembled WGS sequence"/>
</dbReference>
<dbReference type="PANTHER" id="PTHR43334">
    <property type="entry name" value="ACETATE--COA LIGASE [ADP-FORMING]"/>
    <property type="match status" value="1"/>
</dbReference>
<evidence type="ECO:0000256" key="4">
    <source>
        <dbReference type="PROSITE-ProRule" id="PRU00409"/>
    </source>
</evidence>
<reference evidence="6 8" key="2">
    <citation type="journal article" date="2019" name="Nat. Microbiol.">
        <title>Wide diversity of methane and short-chain alkane metabolisms in uncultured archaea.</title>
        <authorList>
            <person name="Borrel G."/>
            <person name="Adam P.S."/>
            <person name="McKay L.J."/>
            <person name="Chen L.X."/>
            <person name="Sierra-Garcia I.N."/>
            <person name="Sieber C.M."/>
            <person name="Letourneur Q."/>
            <person name="Ghozlane A."/>
            <person name="Andersen G.L."/>
            <person name="Li W.J."/>
            <person name="Hallam S.J."/>
            <person name="Muyzer G."/>
            <person name="de Oliveira V.M."/>
            <person name="Inskeep W.P."/>
            <person name="Banfield J.F."/>
            <person name="Gribaldo S."/>
        </authorList>
    </citation>
    <scope>NUCLEOTIDE SEQUENCE [LARGE SCALE GENOMIC DNA]</scope>
    <source>
        <strain evidence="6">Verst-YHS</strain>
    </source>
</reference>